<dbReference type="PANTHER" id="PTHR11243:SF23">
    <property type="entry name" value="LD06925P"/>
    <property type="match status" value="1"/>
</dbReference>
<dbReference type="Proteomes" id="UP000095281">
    <property type="component" value="Unplaced"/>
</dbReference>
<name>A0A1I8B1C9_MELHA</name>
<accession>A0A1I8B1C9</accession>
<dbReference type="SUPFAM" id="SSF54236">
    <property type="entry name" value="Ubiquitin-like"/>
    <property type="match status" value="1"/>
</dbReference>
<dbReference type="InterPro" id="IPR011993">
    <property type="entry name" value="PH-like_dom_sf"/>
</dbReference>
<organism evidence="4 5">
    <name type="scientific">Meloidogyne hapla</name>
    <name type="common">Root-knot nematode worm</name>
    <dbReference type="NCBI Taxonomy" id="6305"/>
    <lineage>
        <taxon>Eukaryota</taxon>
        <taxon>Metazoa</taxon>
        <taxon>Ecdysozoa</taxon>
        <taxon>Nematoda</taxon>
        <taxon>Chromadorea</taxon>
        <taxon>Rhabditida</taxon>
        <taxon>Tylenchina</taxon>
        <taxon>Tylenchomorpha</taxon>
        <taxon>Tylenchoidea</taxon>
        <taxon>Meloidogynidae</taxon>
        <taxon>Meloidogyninae</taxon>
        <taxon>Meloidogyne</taxon>
    </lineage>
</organism>
<proteinExistence type="predicted"/>
<feature type="region of interest" description="Disordered" evidence="1">
    <location>
        <begin position="233"/>
        <end position="287"/>
    </location>
</feature>
<dbReference type="PROSITE" id="PS50003">
    <property type="entry name" value="PH_DOMAIN"/>
    <property type="match status" value="1"/>
</dbReference>
<feature type="region of interest" description="Disordered" evidence="1">
    <location>
        <begin position="1"/>
        <end position="32"/>
    </location>
</feature>
<feature type="compositionally biased region" description="Polar residues" evidence="1">
    <location>
        <begin position="233"/>
        <end position="266"/>
    </location>
</feature>
<feature type="domain" description="Ras-associating" evidence="3">
    <location>
        <begin position="308"/>
        <end position="396"/>
    </location>
</feature>
<evidence type="ECO:0000259" key="2">
    <source>
        <dbReference type="PROSITE" id="PS50003"/>
    </source>
</evidence>
<dbReference type="CDD" id="cd01259">
    <property type="entry name" value="PH_APBB1IP"/>
    <property type="match status" value="1"/>
</dbReference>
<dbReference type="Pfam" id="PF21989">
    <property type="entry name" value="RA_2"/>
    <property type="match status" value="1"/>
</dbReference>
<dbReference type="OMA" id="PDIDSAF"/>
<reference evidence="5" key="1">
    <citation type="submission" date="2016-11" db="UniProtKB">
        <authorList>
            <consortium name="WormBaseParasite"/>
        </authorList>
    </citation>
    <scope>IDENTIFICATION</scope>
</reference>
<dbReference type="InterPro" id="IPR039665">
    <property type="entry name" value="PH_APBB1IP"/>
</dbReference>
<feature type="region of interest" description="Disordered" evidence="1">
    <location>
        <begin position="124"/>
        <end position="145"/>
    </location>
</feature>
<dbReference type="InterPro" id="IPR001849">
    <property type="entry name" value="PH_domain"/>
</dbReference>
<dbReference type="Pfam" id="PF00169">
    <property type="entry name" value="PH"/>
    <property type="match status" value="1"/>
</dbReference>
<keyword evidence="4" id="KW-1185">Reference proteome</keyword>
<feature type="compositionally biased region" description="Acidic residues" evidence="1">
    <location>
        <begin position="708"/>
        <end position="717"/>
    </location>
</feature>
<sequence length="797" mass="89235">MSANTFSSTSSTSTLLRSIAPPIGEQNKEEKDAHKQIFTTHLKTTNRQQSNDQTTLHSVVVKQRPAVPPKPQLDIVRFSMAQARDEIDLDTILTELLELEEQLSGEAGDRLVLGLPTLSSYTQKHLPSTKDSQLTTQLPSPQMVDQQQHVTFQHFINENSNSSVKSFPTGSSSSNSHLHTTQTNGLDFNDCDSAFGDSSSTESASQIPSNGNALLLPRNAAICNSEFSSADSFRGSLNTPSPTRQLILNSGQQNGTQLSCPTSSLFSGGPRPPSSAGSYNSAVATSNDENKKAKIREALEKMKEAKMKKIFVKIFLEDGTQRGILLDERWTVTDTMKHLAVKLNCALTPAHAIVEKYPKLLIKRIYEDNEFVVENLEEWGENSPNELHFVRMHYKWSLFHSPQQFLLTDRNRSDFPSINQVADWDSLQKQRLLESYLGDNTSGSGGRVPELEGWLLLKLDGKKSWRRHFFVLRASGLYYVPKPGKTRGPTCDLQCLMSVYMCTDWRKKYKAPTEWGFAIKHPRVQLKSSKFVKYICAEDEYTFNQWISALRIIKNGFSTLYKAFRAAHVSPVHVDSCSLSVHVEIPQVPFQNNLRSPIGIHSPCRRPPYVSASPCSTPGFVGSPVAMRADIGMPHSLRTSSDTRFGSPTTQSGRLAFERDFCNTIKRQPDPTNSVISQQHQQNNFVHCPFTENFFESANIHTNRVEENDSDEADEEFFPLPPPPSSLPTSPIRASKRLPPPPPKRAEGTRLQSIQTIDLPSTTTSVKQPLQMDLMAELTLATNRQKKRIENRISNNN</sequence>
<dbReference type="GO" id="GO:0007165">
    <property type="term" value="P:signal transduction"/>
    <property type="evidence" value="ECO:0007669"/>
    <property type="project" value="InterPro"/>
</dbReference>
<dbReference type="InterPro" id="IPR039664">
    <property type="entry name" value="GRB/APBB1IP"/>
</dbReference>
<evidence type="ECO:0000313" key="4">
    <source>
        <dbReference type="Proteomes" id="UP000095281"/>
    </source>
</evidence>
<dbReference type="SMART" id="SM00233">
    <property type="entry name" value="PH"/>
    <property type="match status" value="1"/>
</dbReference>
<dbReference type="SUPFAM" id="SSF50729">
    <property type="entry name" value="PH domain-like"/>
    <property type="match status" value="1"/>
</dbReference>
<evidence type="ECO:0000313" key="5">
    <source>
        <dbReference type="WBParaSite" id="MhA1_Contig121.frz3.gene83"/>
    </source>
</evidence>
<dbReference type="PANTHER" id="PTHR11243">
    <property type="entry name" value="GROWTH FACTOR RECEPTOR-BOUND PROTEIN"/>
    <property type="match status" value="1"/>
</dbReference>
<dbReference type="AlphaFoldDB" id="A0A1I8B1C9"/>
<protein>
    <submittedName>
        <fullName evidence="5">Ras-associating domain-containing protein</fullName>
    </submittedName>
</protein>
<dbReference type="InterPro" id="IPR029071">
    <property type="entry name" value="Ubiquitin-like_domsf"/>
</dbReference>
<dbReference type="PROSITE" id="PS50200">
    <property type="entry name" value="RA"/>
    <property type="match status" value="1"/>
</dbReference>
<feature type="compositionally biased region" description="Polar residues" evidence="1">
    <location>
        <begin position="750"/>
        <end position="767"/>
    </location>
</feature>
<feature type="region of interest" description="Disordered" evidence="1">
    <location>
        <begin position="705"/>
        <end position="767"/>
    </location>
</feature>
<evidence type="ECO:0000256" key="1">
    <source>
        <dbReference type="SAM" id="MobiDB-lite"/>
    </source>
</evidence>
<dbReference type="Gene3D" id="3.10.20.90">
    <property type="entry name" value="Phosphatidylinositol 3-kinase Catalytic Subunit, Chain A, domain 1"/>
    <property type="match status" value="1"/>
</dbReference>
<dbReference type="InterPro" id="IPR000159">
    <property type="entry name" value="RA_dom"/>
</dbReference>
<feature type="domain" description="PH" evidence="2">
    <location>
        <begin position="448"/>
        <end position="555"/>
    </location>
</feature>
<evidence type="ECO:0000259" key="3">
    <source>
        <dbReference type="PROSITE" id="PS50200"/>
    </source>
</evidence>
<feature type="region of interest" description="Disordered" evidence="1">
    <location>
        <begin position="162"/>
        <end position="184"/>
    </location>
</feature>
<dbReference type="Gene3D" id="2.30.29.30">
    <property type="entry name" value="Pleckstrin-homology domain (PH domain)/Phosphotyrosine-binding domain (PTB)"/>
    <property type="match status" value="1"/>
</dbReference>
<dbReference type="WBParaSite" id="MhA1_Contig121.frz3.gene83">
    <property type="protein sequence ID" value="MhA1_Contig121.frz3.gene83"/>
    <property type="gene ID" value="MhA1_Contig121.frz3.gene83"/>
</dbReference>